<organism evidence="2 3">
    <name type="scientific">Natranaerobius thermophilus (strain ATCC BAA-1301 / DSM 18059 / JW/NM-WN-LF)</name>
    <dbReference type="NCBI Taxonomy" id="457570"/>
    <lineage>
        <taxon>Bacteria</taxon>
        <taxon>Bacillati</taxon>
        <taxon>Bacillota</taxon>
        <taxon>Clostridia</taxon>
        <taxon>Natranaerobiales</taxon>
        <taxon>Natranaerobiaceae</taxon>
        <taxon>Natranaerobius</taxon>
    </lineage>
</organism>
<accession>B2A0V9</accession>
<name>B2A0V9_NATTJ</name>
<feature type="transmembrane region" description="Helical" evidence="1">
    <location>
        <begin position="58"/>
        <end position="78"/>
    </location>
</feature>
<keyword evidence="3" id="KW-1185">Reference proteome</keyword>
<dbReference type="AlphaFoldDB" id="B2A0V9"/>
<evidence type="ECO:0000256" key="1">
    <source>
        <dbReference type="SAM" id="Phobius"/>
    </source>
</evidence>
<feature type="transmembrane region" description="Helical" evidence="1">
    <location>
        <begin position="20"/>
        <end position="38"/>
    </location>
</feature>
<sequence length="79" mass="9003">MLLDYTVNIKNYVLKSIDGFVGFFIAALAFIVLLAMYVEFILRDQDKKDDRAFGDKTIYVKGIVPFLTVAVILSMTYII</sequence>
<keyword evidence="1" id="KW-1133">Transmembrane helix</keyword>
<protein>
    <submittedName>
        <fullName evidence="2">Uncharacterized protein</fullName>
    </submittedName>
</protein>
<reference evidence="2 3" key="2">
    <citation type="journal article" date="2011" name="J. Bacteriol.">
        <title>Complete genome sequence of the anaerobic, halophilic alkalithermophile Natranaerobius thermophilus JW/NM-WN-LF.</title>
        <authorList>
            <person name="Zhao B."/>
            <person name="Mesbah N.M."/>
            <person name="Dalin E."/>
            <person name="Goodwin L."/>
            <person name="Nolan M."/>
            <person name="Pitluck S."/>
            <person name="Chertkov O."/>
            <person name="Brettin T.S."/>
            <person name="Han J."/>
            <person name="Larimer F.W."/>
            <person name="Land M.L."/>
            <person name="Hauser L."/>
            <person name="Kyrpides N."/>
            <person name="Wiegel J."/>
        </authorList>
    </citation>
    <scope>NUCLEOTIDE SEQUENCE [LARGE SCALE GENOMIC DNA]</scope>
    <source>
        <strain evidence="3">ATCC BAA-1301 / DSM 18059 / JW/NM-WN-LF</strain>
    </source>
</reference>
<dbReference type="HOGENOM" id="CLU_2602352_0_0_9"/>
<reference evidence="2 3" key="1">
    <citation type="submission" date="2008-04" db="EMBL/GenBank/DDBJ databases">
        <title>Complete sequence of chromosome of Natranaerobius thermophilus JW/NM-WN-LF.</title>
        <authorList>
            <consortium name="US DOE Joint Genome Institute"/>
            <person name="Copeland A."/>
            <person name="Lucas S."/>
            <person name="Lapidus A."/>
            <person name="Glavina del Rio T."/>
            <person name="Dalin E."/>
            <person name="Tice H."/>
            <person name="Bruce D."/>
            <person name="Goodwin L."/>
            <person name="Pitluck S."/>
            <person name="Chertkov O."/>
            <person name="Brettin T."/>
            <person name="Detter J.C."/>
            <person name="Han C."/>
            <person name="Kuske C.R."/>
            <person name="Schmutz J."/>
            <person name="Larimer F."/>
            <person name="Land M."/>
            <person name="Hauser L."/>
            <person name="Kyrpides N."/>
            <person name="Lykidis A."/>
            <person name="Mesbah N.M."/>
            <person name="Wiegel J."/>
        </authorList>
    </citation>
    <scope>NUCLEOTIDE SEQUENCE [LARGE SCALE GENOMIC DNA]</scope>
    <source>
        <strain evidence="3">ATCC BAA-1301 / DSM 18059 / JW/NM-WN-LF</strain>
    </source>
</reference>
<evidence type="ECO:0000313" key="2">
    <source>
        <dbReference type="EMBL" id="ACB85989.1"/>
    </source>
</evidence>
<dbReference type="InParanoid" id="B2A0V9"/>
<gene>
    <name evidence="2" type="ordered locus">Nther_2424</name>
</gene>
<dbReference type="Proteomes" id="UP000001683">
    <property type="component" value="Chromosome"/>
</dbReference>
<proteinExistence type="predicted"/>
<dbReference type="EMBL" id="CP001034">
    <property type="protein sequence ID" value="ACB85989.1"/>
    <property type="molecule type" value="Genomic_DNA"/>
</dbReference>
<evidence type="ECO:0000313" key="3">
    <source>
        <dbReference type="Proteomes" id="UP000001683"/>
    </source>
</evidence>
<dbReference type="KEGG" id="nth:Nther_2424"/>
<keyword evidence="1" id="KW-0812">Transmembrane</keyword>
<keyword evidence="1" id="KW-0472">Membrane</keyword>